<keyword evidence="2" id="KW-1185">Reference proteome</keyword>
<accession>A0A2I0QWN5</accession>
<proteinExistence type="predicted"/>
<sequence length="47" mass="5788">MRKRNQQSFTALFESEKQRILNDPRSIEQIYEKLDRRMEVIKPKKHA</sequence>
<comment type="caution">
    <text evidence="1">The sequence shown here is derived from an EMBL/GenBank/DDBJ whole genome shotgun (WGS) entry which is preliminary data.</text>
</comment>
<dbReference type="RefSeq" id="WP_101330471.1">
    <property type="nucleotide sequence ID" value="NZ_PJNH01000001.1"/>
</dbReference>
<protein>
    <submittedName>
        <fullName evidence="1">FbpB family small basic protein</fullName>
    </submittedName>
</protein>
<evidence type="ECO:0000313" key="2">
    <source>
        <dbReference type="Proteomes" id="UP000243524"/>
    </source>
</evidence>
<dbReference type="OrthoDB" id="2991278at2"/>
<dbReference type="AlphaFoldDB" id="A0A2I0QWN5"/>
<dbReference type="InterPro" id="IPR025004">
    <property type="entry name" value="SenN/SenS"/>
</dbReference>
<name>A0A2I0QWN5_9BACI</name>
<gene>
    <name evidence="1" type="ORF">CEY16_02935</name>
</gene>
<dbReference type="Proteomes" id="UP000243524">
    <property type="component" value="Unassembled WGS sequence"/>
</dbReference>
<reference evidence="1 2" key="1">
    <citation type="submission" date="2017-06" db="EMBL/GenBank/DDBJ databases">
        <title>the draft geome sequence of Illustriluteabacillus marina B3227.</title>
        <authorList>
            <person name="He R.-H."/>
            <person name="Du Z.-J."/>
        </authorList>
    </citation>
    <scope>NUCLEOTIDE SEQUENCE [LARGE SCALE GENOMIC DNA]</scope>
    <source>
        <strain evidence="1 2">B3227</strain>
    </source>
</reference>
<dbReference type="Pfam" id="PF13040">
    <property type="entry name" value="Fur_reg_FbpB"/>
    <property type="match status" value="1"/>
</dbReference>
<evidence type="ECO:0000313" key="1">
    <source>
        <dbReference type="EMBL" id="PKR78728.1"/>
    </source>
</evidence>
<dbReference type="EMBL" id="PJNH01000001">
    <property type="protein sequence ID" value="PKR78728.1"/>
    <property type="molecule type" value="Genomic_DNA"/>
</dbReference>
<organism evidence="1 2">
    <name type="scientific">Halalkalibacillus sediminis</name>
    <dbReference type="NCBI Taxonomy" id="2018042"/>
    <lineage>
        <taxon>Bacteria</taxon>
        <taxon>Bacillati</taxon>
        <taxon>Bacillota</taxon>
        <taxon>Bacilli</taxon>
        <taxon>Bacillales</taxon>
        <taxon>Bacillaceae</taxon>
        <taxon>Halalkalibacillus</taxon>
    </lineage>
</organism>